<dbReference type="NCBIfam" id="TIGR00745">
    <property type="entry name" value="apbA_panE"/>
    <property type="match status" value="1"/>
</dbReference>
<evidence type="ECO:0000256" key="10">
    <source>
        <dbReference type="RuleBase" id="RU362068"/>
    </source>
</evidence>
<keyword evidence="5 10" id="KW-0566">Pantothenate biosynthesis</keyword>
<keyword evidence="7 10" id="KW-0560">Oxidoreductase</keyword>
<dbReference type="SUPFAM" id="SSF48179">
    <property type="entry name" value="6-phosphogluconate dehydrogenase C-terminal domain-like"/>
    <property type="match status" value="1"/>
</dbReference>
<dbReference type="EC" id="1.1.1.169" evidence="3 10"/>
<comment type="function">
    <text evidence="10">Catalyzes the NADPH-dependent reduction of ketopantoate into pantoic acid.</text>
</comment>
<keyword evidence="14" id="KW-1185">Reference proteome</keyword>
<evidence type="ECO:0000256" key="5">
    <source>
        <dbReference type="ARBA" id="ARBA00022655"/>
    </source>
</evidence>
<dbReference type="InterPro" id="IPR050838">
    <property type="entry name" value="Ketopantoate_reductase"/>
</dbReference>
<comment type="similarity">
    <text evidence="2 10">Belongs to the ketopantoate reductase family.</text>
</comment>
<dbReference type="InterPro" id="IPR036291">
    <property type="entry name" value="NAD(P)-bd_dom_sf"/>
</dbReference>
<dbReference type="UniPathway" id="UPA00028">
    <property type="reaction ID" value="UER00004"/>
</dbReference>
<evidence type="ECO:0000256" key="8">
    <source>
        <dbReference type="ARBA" id="ARBA00032024"/>
    </source>
</evidence>
<dbReference type="Gene3D" id="1.10.1040.10">
    <property type="entry name" value="N-(1-d-carboxylethyl)-l-norvaline Dehydrogenase, domain 2"/>
    <property type="match status" value="1"/>
</dbReference>
<comment type="pathway">
    <text evidence="1 10">Cofactor biosynthesis; (R)-pantothenate biosynthesis; (R)-pantoate from 3-methyl-2-oxobutanoate: step 2/2.</text>
</comment>
<dbReference type="Pfam" id="PF02558">
    <property type="entry name" value="ApbA"/>
    <property type="match status" value="1"/>
</dbReference>
<dbReference type="SUPFAM" id="SSF51735">
    <property type="entry name" value="NAD(P)-binding Rossmann-fold domains"/>
    <property type="match status" value="1"/>
</dbReference>
<dbReference type="InterPro" id="IPR008927">
    <property type="entry name" value="6-PGluconate_DH-like_C_sf"/>
</dbReference>
<accession>A0A1H2UCT0</accession>
<sequence>MAAPRHQEATSASGGFTLILGAGAIGRLWAASLPPQRVRFIPRDTVPAARCCEYRLQAADGNQYPASIPYCETAQPLPRADCLLVTTKAADALPALERHITRLPRDIPVVLFQNGMGSQQRIAARWPERPILAAVTTEGANNPSAHLTIHAGRGQTSIGSLTPNAEHCLPTVVRHLQNSRLRVFPEPEIHQRLWQKLIVNAGINPFTALLNCVNGDILAHPFYLQHIDPLCQELHQLMAREGLNSPSADALRETIETVARATALNTSSMRADVLKNRPTEIDYINGYVASRGEALNLELATNRMLAERVRALTHC</sequence>
<evidence type="ECO:0000256" key="4">
    <source>
        <dbReference type="ARBA" id="ARBA00019465"/>
    </source>
</evidence>
<dbReference type="InterPro" id="IPR013332">
    <property type="entry name" value="KPR_N"/>
</dbReference>
<feature type="domain" description="Ketopantoate reductase C-terminal" evidence="12">
    <location>
        <begin position="189"/>
        <end position="312"/>
    </location>
</feature>
<evidence type="ECO:0000256" key="7">
    <source>
        <dbReference type="ARBA" id="ARBA00023002"/>
    </source>
</evidence>
<evidence type="ECO:0000313" key="13">
    <source>
        <dbReference type="EMBL" id="SDW53982.1"/>
    </source>
</evidence>
<dbReference type="AlphaFoldDB" id="A0A1H2UCT0"/>
<proteinExistence type="inferred from homology"/>
<gene>
    <name evidence="13" type="ORF">SAMN04487960_10369</name>
</gene>
<evidence type="ECO:0000313" key="14">
    <source>
        <dbReference type="Proteomes" id="UP000199675"/>
    </source>
</evidence>
<dbReference type="InterPro" id="IPR013752">
    <property type="entry name" value="KPA_reductase"/>
</dbReference>
<reference evidence="13 14" key="1">
    <citation type="submission" date="2016-10" db="EMBL/GenBank/DDBJ databases">
        <authorList>
            <person name="de Groot N.N."/>
        </authorList>
    </citation>
    <scope>NUCLEOTIDE SEQUENCE [LARGE SCALE GENOMIC DNA]</scope>
    <source>
        <strain evidence="13 14">CGMCC 1.7059</strain>
    </source>
</reference>
<dbReference type="GO" id="GO:0005737">
    <property type="term" value="C:cytoplasm"/>
    <property type="evidence" value="ECO:0007669"/>
    <property type="project" value="TreeGrafter"/>
</dbReference>
<evidence type="ECO:0000256" key="3">
    <source>
        <dbReference type="ARBA" id="ARBA00013014"/>
    </source>
</evidence>
<dbReference type="GO" id="GO:0008677">
    <property type="term" value="F:2-dehydropantoate 2-reductase activity"/>
    <property type="evidence" value="ECO:0007669"/>
    <property type="project" value="UniProtKB-EC"/>
</dbReference>
<feature type="domain" description="Ketopantoate reductase N-terminal" evidence="11">
    <location>
        <begin position="18"/>
        <end position="161"/>
    </location>
</feature>
<dbReference type="RefSeq" id="WP_091811911.1">
    <property type="nucleotide sequence ID" value="NZ_FNNE01000003.1"/>
</dbReference>
<dbReference type="Proteomes" id="UP000199675">
    <property type="component" value="Unassembled WGS sequence"/>
</dbReference>
<keyword evidence="6 10" id="KW-0521">NADP</keyword>
<dbReference type="InterPro" id="IPR013328">
    <property type="entry name" value="6PGD_dom2"/>
</dbReference>
<name>A0A1H2UCT0_9GAMM</name>
<evidence type="ECO:0000259" key="12">
    <source>
        <dbReference type="Pfam" id="PF08546"/>
    </source>
</evidence>
<dbReference type="OrthoDB" id="6530772at2"/>
<evidence type="ECO:0000256" key="6">
    <source>
        <dbReference type="ARBA" id="ARBA00022857"/>
    </source>
</evidence>
<evidence type="ECO:0000256" key="1">
    <source>
        <dbReference type="ARBA" id="ARBA00004994"/>
    </source>
</evidence>
<dbReference type="Gene3D" id="3.40.50.720">
    <property type="entry name" value="NAD(P)-binding Rossmann-like Domain"/>
    <property type="match status" value="1"/>
</dbReference>
<evidence type="ECO:0000259" key="11">
    <source>
        <dbReference type="Pfam" id="PF02558"/>
    </source>
</evidence>
<dbReference type="STRING" id="488533.SAMN04487960_10369"/>
<dbReference type="GO" id="GO:0050661">
    <property type="term" value="F:NADP binding"/>
    <property type="evidence" value="ECO:0007669"/>
    <property type="project" value="TreeGrafter"/>
</dbReference>
<evidence type="ECO:0000256" key="9">
    <source>
        <dbReference type="ARBA" id="ARBA00048793"/>
    </source>
</evidence>
<evidence type="ECO:0000256" key="2">
    <source>
        <dbReference type="ARBA" id="ARBA00007870"/>
    </source>
</evidence>
<dbReference type="GO" id="GO:0015940">
    <property type="term" value="P:pantothenate biosynthetic process"/>
    <property type="evidence" value="ECO:0007669"/>
    <property type="project" value="UniProtKB-UniPathway"/>
</dbReference>
<organism evidence="13 14">
    <name type="scientific">Marinobacter mobilis</name>
    <dbReference type="NCBI Taxonomy" id="488533"/>
    <lineage>
        <taxon>Bacteria</taxon>
        <taxon>Pseudomonadati</taxon>
        <taxon>Pseudomonadota</taxon>
        <taxon>Gammaproteobacteria</taxon>
        <taxon>Pseudomonadales</taxon>
        <taxon>Marinobacteraceae</taxon>
        <taxon>Marinobacter</taxon>
    </lineage>
</organism>
<protein>
    <recommendedName>
        <fullName evidence="4 10">2-dehydropantoate 2-reductase</fullName>
        <ecNumber evidence="3 10">1.1.1.169</ecNumber>
    </recommendedName>
    <alternativeName>
        <fullName evidence="8 10">Ketopantoate reductase</fullName>
    </alternativeName>
</protein>
<comment type="catalytic activity">
    <reaction evidence="9 10">
        <text>(R)-pantoate + NADP(+) = 2-dehydropantoate + NADPH + H(+)</text>
        <dbReference type="Rhea" id="RHEA:16233"/>
        <dbReference type="ChEBI" id="CHEBI:11561"/>
        <dbReference type="ChEBI" id="CHEBI:15378"/>
        <dbReference type="ChEBI" id="CHEBI:15980"/>
        <dbReference type="ChEBI" id="CHEBI:57783"/>
        <dbReference type="ChEBI" id="CHEBI:58349"/>
        <dbReference type="EC" id="1.1.1.169"/>
    </reaction>
</comment>
<dbReference type="PANTHER" id="PTHR43765:SF2">
    <property type="entry name" value="2-DEHYDROPANTOATE 2-REDUCTASE"/>
    <property type="match status" value="1"/>
</dbReference>
<dbReference type="Pfam" id="PF08546">
    <property type="entry name" value="ApbA_C"/>
    <property type="match status" value="1"/>
</dbReference>
<dbReference type="EMBL" id="FNNE01000003">
    <property type="protein sequence ID" value="SDW53982.1"/>
    <property type="molecule type" value="Genomic_DNA"/>
</dbReference>
<dbReference type="PANTHER" id="PTHR43765">
    <property type="entry name" value="2-DEHYDROPANTOATE 2-REDUCTASE-RELATED"/>
    <property type="match status" value="1"/>
</dbReference>
<dbReference type="InterPro" id="IPR003710">
    <property type="entry name" value="ApbA"/>
</dbReference>